<protein>
    <submittedName>
        <fullName evidence="2">Uncharacterized protein</fullName>
    </submittedName>
</protein>
<gene>
    <name evidence="2" type="ORF">DEF24_11155</name>
</gene>
<feature type="transmembrane region" description="Helical" evidence="1">
    <location>
        <begin position="51"/>
        <end position="71"/>
    </location>
</feature>
<name>A0A368T5R2_9ACTN</name>
<comment type="caution">
    <text evidence="2">The sequence shown here is derived from an EMBL/GenBank/DDBJ whole genome shotgun (WGS) entry which is preliminary data.</text>
</comment>
<evidence type="ECO:0000256" key="1">
    <source>
        <dbReference type="SAM" id="Phobius"/>
    </source>
</evidence>
<evidence type="ECO:0000313" key="2">
    <source>
        <dbReference type="EMBL" id="RCV59057.1"/>
    </source>
</evidence>
<reference evidence="2 3" key="1">
    <citation type="submission" date="2018-04" db="EMBL/GenBank/DDBJ databases">
        <title>Novel actinobacteria from marine sediment.</title>
        <authorList>
            <person name="Ng Z.Y."/>
            <person name="Tan G.Y.A."/>
        </authorList>
    </citation>
    <scope>NUCLEOTIDE SEQUENCE [LARGE SCALE GENOMIC DNA]</scope>
    <source>
        <strain evidence="2 3">TPS81</strain>
    </source>
</reference>
<organism evidence="2 3">
    <name type="scientific">Marinitenerispora sediminis</name>
    <dbReference type="NCBI Taxonomy" id="1931232"/>
    <lineage>
        <taxon>Bacteria</taxon>
        <taxon>Bacillati</taxon>
        <taxon>Actinomycetota</taxon>
        <taxon>Actinomycetes</taxon>
        <taxon>Streptosporangiales</taxon>
        <taxon>Nocardiopsidaceae</taxon>
        <taxon>Marinitenerispora</taxon>
    </lineage>
</organism>
<proteinExistence type="predicted"/>
<dbReference type="OrthoDB" id="4478216at2"/>
<keyword evidence="1" id="KW-0812">Transmembrane</keyword>
<dbReference type="Proteomes" id="UP000253318">
    <property type="component" value="Unassembled WGS sequence"/>
</dbReference>
<evidence type="ECO:0000313" key="3">
    <source>
        <dbReference type="Proteomes" id="UP000253318"/>
    </source>
</evidence>
<keyword evidence="1" id="KW-1133">Transmembrane helix</keyword>
<keyword evidence="3" id="KW-1185">Reference proteome</keyword>
<sequence>MNVSLLLSGFTRLQVEVYALPFSDINGDTFNPGITLPSGADNAGQESIETILSWGQGIVVVIGILGVLFCAGKMAVGKFGRSDLAAEGVGGLVWTVLGISLMLIAVPVIMLLLGSGGGEAV</sequence>
<dbReference type="AlphaFoldDB" id="A0A368T5R2"/>
<dbReference type="EMBL" id="QEIN01000072">
    <property type="protein sequence ID" value="RCV59057.1"/>
    <property type="molecule type" value="Genomic_DNA"/>
</dbReference>
<keyword evidence="1" id="KW-0472">Membrane</keyword>
<accession>A0A368T5R2</accession>
<feature type="transmembrane region" description="Helical" evidence="1">
    <location>
        <begin position="92"/>
        <end position="113"/>
    </location>
</feature>